<dbReference type="EMBL" id="KV878218">
    <property type="protein sequence ID" value="OJJ29895.1"/>
    <property type="molecule type" value="Genomic_DNA"/>
</dbReference>
<dbReference type="OrthoDB" id="48317at2759"/>
<proteinExistence type="inferred from homology"/>
<dbReference type="PANTHER" id="PTHR45348:SF2">
    <property type="entry name" value="ZINC-TYPE ALCOHOL DEHYDROGENASE-LIKE PROTEIN C2E1P3.01"/>
    <property type="match status" value="1"/>
</dbReference>
<organism evidence="4 5">
    <name type="scientific">Aspergillus wentii DTO 134E9</name>
    <dbReference type="NCBI Taxonomy" id="1073089"/>
    <lineage>
        <taxon>Eukaryota</taxon>
        <taxon>Fungi</taxon>
        <taxon>Dikarya</taxon>
        <taxon>Ascomycota</taxon>
        <taxon>Pezizomycotina</taxon>
        <taxon>Eurotiomycetes</taxon>
        <taxon>Eurotiomycetidae</taxon>
        <taxon>Eurotiales</taxon>
        <taxon>Aspergillaceae</taxon>
        <taxon>Aspergillus</taxon>
        <taxon>Aspergillus subgen. Cremei</taxon>
    </lineage>
</organism>
<dbReference type="InterPro" id="IPR047122">
    <property type="entry name" value="Trans-enoyl_RdTase-like"/>
</dbReference>
<dbReference type="GeneID" id="63752657"/>
<keyword evidence="5" id="KW-1185">Reference proteome</keyword>
<keyword evidence="2" id="KW-0560">Oxidoreductase</keyword>
<dbReference type="InterPro" id="IPR013154">
    <property type="entry name" value="ADH-like_N"/>
</dbReference>
<evidence type="ECO:0000256" key="1">
    <source>
        <dbReference type="ARBA" id="ARBA00008072"/>
    </source>
</evidence>
<dbReference type="InterPro" id="IPR020843">
    <property type="entry name" value="ER"/>
</dbReference>
<evidence type="ECO:0000313" key="5">
    <source>
        <dbReference type="Proteomes" id="UP000184383"/>
    </source>
</evidence>
<name>A0A1L9R4N7_ASPWE</name>
<evidence type="ECO:0000259" key="3">
    <source>
        <dbReference type="SMART" id="SM00829"/>
    </source>
</evidence>
<feature type="domain" description="Enoyl reductase (ER)" evidence="3">
    <location>
        <begin position="19"/>
        <end position="332"/>
    </location>
</feature>
<comment type="similarity">
    <text evidence="1">Belongs to the zinc-containing alcohol dehydrogenase family.</text>
</comment>
<dbReference type="GO" id="GO:0016651">
    <property type="term" value="F:oxidoreductase activity, acting on NAD(P)H"/>
    <property type="evidence" value="ECO:0007669"/>
    <property type="project" value="InterPro"/>
</dbReference>
<accession>A0A1L9R4N7</accession>
<dbReference type="Gene3D" id="3.40.50.720">
    <property type="entry name" value="NAD(P)-binding Rossmann-like Domain"/>
    <property type="match status" value="1"/>
</dbReference>
<dbReference type="SUPFAM" id="SSF51735">
    <property type="entry name" value="NAD(P)-binding Rossmann-fold domains"/>
    <property type="match status" value="1"/>
</dbReference>
<dbReference type="InterPro" id="IPR036291">
    <property type="entry name" value="NAD(P)-bd_dom_sf"/>
</dbReference>
<dbReference type="Proteomes" id="UP000184383">
    <property type="component" value="Unassembled WGS sequence"/>
</dbReference>
<dbReference type="STRING" id="1073089.A0A1L9R4N7"/>
<gene>
    <name evidence="4" type="ORF">ASPWEDRAFT_46646</name>
</gene>
<dbReference type="SMART" id="SM00829">
    <property type="entry name" value="PKS_ER"/>
    <property type="match status" value="1"/>
</dbReference>
<evidence type="ECO:0000256" key="2">
    <source>
        <dbReference type="ARBA" id="ARBA00023002"/>
    </source>
</evidence>
<dbReference type="SUPFAM" id="SSF50129">
    <property type="entry name" value="GroES-like"/>
    <property type="match status" value="1"/>
</dbReference>
<dbReference type="Gene3D" id="3.90.180.10">
    <property type="entry name" value="Medium-chain alcohol dehydrogenases, catalytic domain"/>
    <property type="match status" value="1"/>
</dbReference>
<dbReference type="Pfam" id="PF08240">
    <property type="entry name" value="ADH_N"/>
    <property type="match status" value="1"/>
</dbReference>
<dbReference type="VEuPathDB" id="FungiDB:ASPWEDRAFT_46646"/>
<dbReference type="RefSeq" id="XP_040683572.1">
    <property type="nucleotide sequence ID" value="XM_040836809.1"/>
</dbReference>
<dbReference type="InterPro" id="IPR011032">
    <property type="entry name" value="GroES-like_sf"/>
</dbReference>
<dbReference type="InterPro" id="IPR013149">
    <property type="entry name" value="ADH-like_C"/>
</dbReference>
<dbReference type="PANTHER" id="PTHR45348">
    <property type="entry name" value="HYPOTHETICAL OXIDOREDUCTASE (EUROFUNG)"/>
    <property type="match status" value="1"/>
</dbReference>
<sequence length="342" mass="36470">MTATTNTAAWLMAAAHPFAVKSAPTWKPEENEILTRNHAVAINPIDGSLQTKAWMPMGYPTILGEDVAGEVIAVGPNVTRFKPGDRVLGHALGFLTGRDQDGAFQAHTTLRVNMASKIPDRISYEKAVVIPLTFSTASAGLFQEEYLKLNLPTEPRAQPTGKTILIWGGASSVGSNAIQLAVAAGCDVITTASQKNFDYVKNLGASQVFDYRSPTTTEALIQAMQDKTIAGAMDCIGSSATQACIDVMKQCDGNRFVVTVNSGFQTVQDIVTVKGVMGASIKDNFVSKAVYEDFLPRALEEGTFKPSPEPVIVGNGLEIVQEALDLHGKGGISARKLVVLLE</sequence>
<dbReference type="AlphaFoldDB" id="A0A1L9R4N7"/>
<dbReference type="CDD" id="cd08249">
    <property type="entry name" value="enoyl_reductase_like"/>
    <property type="match status" value="1"/>
</dbReference>
<reference evidence="5" key="1">
    <citation type="journal article" date="2017" name="Genome Biol.">
        <title>Comparative genomics reveals high biological diversity and specific adaptations in the industrially and medically important fungal genus Aspergillus.</title>
        <authorList>
            <person name="de Vries R.P."/>
            <person name="Riley R."/>
            <person name="Wiebenga A."/>
            <person name="Aguilar-Osorio G."/>
            <person name="Amillis S."/>
            <person name="Uchima C.A."/>
            <person name="Anderluh G."/>
            <person name="Asadollahi M."/>
            <person name="Askin M."/>
            <person name="Barry K."/>
            <person name="Battaglia E."/>
            <person name="Bayram O."/>
            <person name="Benocci T."/>
            <person name="Braus-Stromeyer S.A."/>
            <person name="Caldana C."/>
            <person name="Canovas D."/>
            <person name="Cerqueira G.C."/>
            <person name="Chen F."/>
            <person name="Chen W."/>
            <person name="Choi C."/>
            <person name="Clum A."/>
            <person name="Dos Santos R.A."/>
            <person name="Damasio A.R."/>
            <person name="Diallinas G."/>
            <person name="Emri T."/>
            <person name="Fekete E."/>
            <person name="Flipphi M."/>
            <person name="Freyberg S."/>
            <person name="Gallo A."/>
            <person name="Gournas C."/>
            <person name="Habgood R."/>
            <person name="Hainaut M."/>
            <person name="Harispe M.L."/>
            <person name="Henrissat B."/>
            <person name="Hilden K.S."/>
            <person name="Hope R."/>
            <person name="Hossain A."/>
            <person name="Karabika E."/>
            <person name="Karaffa L."/>
            <person name="Karanyi Z."/>
            <person name="Krasevec N."/>
            <person name="Kuo A."/>
            <person name="Kusch H."/>
            <person name="LaButti K."/>
            <person name="Lagendijk E.L."/>
            <person name="Lapidus A."/>
            <person name="Levasseur A."/>
            <person name="Lindquist E."/>
            <person name="Lipzen A."/>
            <person name="Logrieco A.F."/>
            <person name="MacCabe A."/>
            <person name="Maekelae M.R."/>
            <person name="Malavazi I."/>
            <person name="Melin P."/>
            <person name="Meyer V."/>
            <person name="Mielnichuk N."/>
            <person name="Miskei M."/>
            <person name="Molnar A.P."/>
            <person name="Mule G."/>
            <person name="Ngan C.Y."/>
            <person name="Orejas M."/>
            <person name="Orosz E."/>
            <person name="Ouedraogo J.P."/>
            <person name="Overkamp K.M."/>
            <person name="Park H.-S."/>
            <person name="Perrone G."/>
            <person name="Piumi F."/>
            <person name="Punt P.J."/>
            <person name="Ram A.F."/>
            <person name="Ramon A."/>
            <person name="Rauscher S."/>
            <person name="Record E."/>
            <person name="Riano-Pachon D.M."/>
            <person name="Robert V."/>
            <person name="Roehrig J."/>
            <person name="Ruller R."/>
            <person name="Salamov A."/>
            <person name="Salih N.S."/>
            <person name="Samson R.A."/>
            <person name="Sandor E."/>
            <person name="Sanguinetti M."/>
            <person name="Schuetze T."/>
            <person name="Sepcic K."/>
            <person name="Shelest E."/>
            <person name="Sherlock G."/>
            <person name="Sophianopoulou V."/>
            <person name="Squina F.M."/>
            <person name="Sun H."/>
            <person name="Susca A."/>
            <person name="Todd R.B."/>
            <person name="Tsang A."/>
            <person name="Unkles S.E."/>
            <person name="van de Wiele N."/>
            <person name="van Rossen-Uffink D."/>
            <person name="Oliveira J.V."/>
            <person name="Vesth T.C."/>
            <person name="Visser J."/>
            <person name="Yu J.-H."/>
            <person name="Zhou M."/>
            <person name="Andersen M.R."/>
            <person name="Archer D.B."/>
            <person name="Baker S.E."/>
            <person name="Benoit I."/>
            <person name="Brakhage A.A."/>
            <person name="Braus G.H."/>
            <person name="Fischer R."/>
            <person name="Frisvad J.C."/>
            <person name="Goldman G.H."/>
            <person name="Houbraken J."/>
            <person name="Oakley B."/>
            <person name="Pocsi I."/>
            <person name="Scazzocchio C."/>
            <person name="Seiboth B."/>
            <person name="vanKuyk P.A."/>
            <person name="Wortman J."/>
            <person name="Dyer P.S."/>
            <person name="Grigoriev I.V."/>
        </authorList>
    </citation>
    <scope>NUCLEOTIDE SEQUENCE [LARGE SCALE GENOMIC DNA]</scope>
    <source>
        <strain evidence="5">DTO 134E9</strain>
    </source>
</reference>
<dbReference type="Pfam" id="PF00107">
    <property type="entry name" value="ADH_zinc_N"/>
    <property type="match status" value="1"/>
</dbReference>
<protein>
    <recommendedName>
        <fullName evidence="3">Enoyl reductase (ER) domain-containing protein</fullName>
    </recommendedName>
</protein>
<evidence type="ECO:0000313" key="4">
    <source>
        <dbReference type="EMBL" id="OJJ29895.1"/>
    </source>
</evidence>